<sequence length="53" mass="5251">MNRRQFLGSLAASVVAGVGAARLVVDPQPRTFAQVPPASVAVSGPAAPAALLP</sequence>
<comment type="caution">
    <text evidence="1">The sequence shown here is derived from an EMBL/GenBank/DDBJ whole genome shotgun (WGS) entry which is preliminary data.</text>
</comment>
<accession>A0A1X0I3S0</accession>
<gene>
    <name evidence="1" type="ORF">BST39_26730</name>
</gene>
<protein>
    <submittedName>
        <fullName evidence="1">Polysaccharide deacetylase</fullName>
    </submittedName>
</protein>
<organism evidence="1 2">
    <name type="scientific">Mycobacterium paraseoulense</name>
    <dbReference type="NCBI Taxonomy" id="590652"/>
    <lineage>
        <taxon>Bacteria</taxon>
        <taxon>Bacillati</taxon>
        <taxon>Actinomycetota</taxon>
        <taxon>Actinomycetes</taxon>
        <taxon>Mycobacteriales</taxon>
        <taxon>Mycobacteriaceae</taxon>
        <taxon>Mycobacterium</taxon>
    </lineage>
</organism>
<name>A0A1X0I3S0_9MYCO</name>
<dbReference type="Proteomes" id="UP000192513">
    <property type="component" value="Unassembled WGS sequence"/>
</dbReference>
<keyword evidence="2" id="KW-1185">Reference proteome</keyword>
<dbReference type="EMBL" id="MVIE01000063">
    <property type="protein sequence ID" value="ORB33302.1"/>
    <property type="molecule type" value="Genomic_DNA"/>
</dbReference>
<evidence type="ECO:0000313" key="2">
    <source>
        <dbReference type="Proteomes" id="UP000192513"/>
    </source>
</evidence>
<dbReference type="AlphaFoldDB" id="A0A1X0I3S0"/>
<evidence type="ECO:0000313" key="1">
    <source>
        <dbReference type="EMBL" id="ORB33302.1"/>
    </source>
</evidence>
<reference evidence="1 2" key="1">
    <citation type="submission" date="2017-02" db="EMBL/GenBank/DDBJ databases">
        <title>The new phylogeny of genus Mycobacterium.</title>
        <authorList>
            <person name="Tortoli E."/>
            <person name="Trovato A."/>
            <person name="Cirillo D.M."/>
        </authorList>
    </citation>
    <scope>NUCLEOTIDE SEQUENCE [LARGE SCALE GENOMIC DNA]</scope>
    <source>
        <strain evidence="1 2">DSM 45000</strain>
    </source>
</reference>
<proteinExistence type="predicted"/>
<dbReference type="STRING" id="590652.BST39_26730"/>
<feature type="non-terminal residue" evidence="1">
    <location>
        <position position="53"/>
    </location>
</feature>